<dbReference type="EMBL" id="ALZR01000056">
    <property type="protein sequence ID" value="EJV16653.1"/>
    <property type="molecule type" value="Genomic_DNA"/>
</dbReference>
<name>A0AAV3GL20_ENTFL</name>
<dbReference type="Proteomes" id="UP000004117">
    <property type="component" value="Unassembled WGS sequence"/>
</dbReference>
<evidence type="ECO:0000313" key="1">
    <source>
        <dbReference type="EMBL" id="EJV16653.1"/>
    </source>
</evidence>
<reference evidence="1 2" key="1">
    <citation type="submission" date="2012-04" db="EMBL/GenBank/DDBJ databases">
        <authorList>
            <person name="Weinstock G."/>
            <person name="Sodergren E."/>
            <person name="Lobos E.A."/>
            <person name="Fulton L."/>
            <person name="Fulton R."/>
            <person name="Courtney L."/>
            <person name="Fronick C."/>
            <person name="O'Laughlin M."/>
            <person name="Godfrey J."/>
            <person name="Wilson R.M."/>
            <person name="Miner T."/>
            <person name="Farmer C."/>
            <person name="Delehaunty K."/>
            <person name="Cordes M."/>
            <person name="Minx P."/>
            <person name="Tomlinson C."/>
            <person name="Chen J."/>
            <person name="Wollam A."/>
            <person name="Pepin K.H."/>
            <person name="Bhonagiri V."/>
            <person name="Zhang X."/>
            <person name="Suruliraj S."/>
            <person name="Warren W."/>
            <person name="Mitreva M."/>
            <person name="Mardis E.R."/>
            <person name="Wilson R.K."/>
        </authorList>
    </citation>
    <scope>NUCLEOTIDE SEQUENCE [LARGE SCALE GENOMIC DNA]</scope>
    <source>
        <strain evidence="1 2">ERV63</strain>
    </source>
</reference>
<gene>
    <name evidence="1" type="ORF">HMPREF1336_01700</name>
</gene>
<accession>A0AAV3GL20</accession>
<proteinExistence type="predicted"/>
<sequence>MRKYDKKVQNIWRKEMLALMNEDADWYRNEDTERFKRIQELAKKIETASTRQFSSHISKERFEAYQRMGLQFKEIAEEFHITTTALQQWRKDNGYPIYNKNNKK</sequence>
<protein>
    <recommendedName>
        <fullName evidence="3">Regulatory protein</fullName>
    </recommendedName>
</protein>
<organism evidence="1 2">
    <name type="scientific">Enterococcus faecalis ERV63</name>
    <dbReference type="NCBI Taxonomy" id="1134793"/>
    <lineage>
        <taxon>Bacteria</taxon>
        <taxon>Bacillati</taxon>
        <taxon>Bacillota</taxon>
        <taxon>Bacilli</taxon>
        <taxon>Lactobacillales</taxon>
        <taxon>Enterococcaceae</taxon>
        <taxon>Enterococcus</taxon>
    </lineage>
</organism>
<evidence type="ECO:0000313" key="2">
    <source>
        <dbReference type="Proteomes" id="UP000004117"/>
    </source>
</evidence>
<evidence type="ECO:0008006" key="3">
    <source>
        <dbReference type="Google" id="ProtNLM"/>
    </source>
</evidence>
<comment type="caution">
    <text evidence="1">The sequence shown here is derived from an EMBL/GenBank/DDBJ whole genome shotgun (WGS) entry which is preliminary data.</text>
</comment>
<dbReference type="AlphaFoldDB" id="A0AAV3GL20"/>